<evidence type="ECO:0000313" key="2">
    <source>
        <dbReference type="EMBL" id="KWE12822.1"/>
    </source>
</evidence>
<evidence type="ECO:0000259" key="1">
    <source>
        <dbReference type="Pfam" id="PF01979"/>
    </source>
</evidence>
<dbReference type="InterPro" id="IPR051781">
    <property type="entry name" value="Metallo-dep_Hydrolase"/>
</dbReference>
<dbReference type="OrthoDB" id="9782972at2"/>
<dbReference type="Gene3D" id="2.30.40.10">
    <property type="entry name" value="Urease, subunit C, domain 1"/>
    <property type="match status" value="1"/>
</dbReference>
<reference evidence="2 3" key="1">
    <citation type="submission" date="2015-11" db="EMBL/GenBank/DDBJ databases">
        <title>Expanding the genomic diversity of Burkholderia species for the development of highly accurate diagnostics.</title>
        <authorList>
            <person name="Sahl J."/>
            <person name="Keim P."/>
            <person name="Wagner D."/>
        </authorList>
    </citation>
    <scope>NUCLEOTIDE SEQUENCE [LARGE SCALE GENOMIC DNA]</scope>
    <source>
        <strain evidence="2 3">MSMB2167WGS</strain>
    </source>
</reference>
<dbReference type="PANTHER" id="PTHR43135">
    <property type="entry name" value="ALPHA-D-RIBOSE 1-METHYLPHOSPHONATE 5-TRIPHOSPHATE DIPHOSPHATASE"/>
    <property type="match status" value="1"/>
</dbReference>
<organism evidence="2 3">
    <name type="scientific">Burkholderia ubonensis</name>
    <dbReference type="NCBI Taxonomy" id="101571"/>
    <lineage>
        <taxon>Bacteria</taxon>
        <taxon>Pseudomonadati</taxon>
        <taxon>Pseudomonadota</taxon>
        <taxon>Betaproteobacteria</taxon>
        <taxon>Burkholderiales</taxon>
        <taxon>Burkholderiaceae</taxon>
        <taxon>Burkholderia</taxon>
        <taxon>Burkholderia cepacia complex</taxon>
    </lineage>
</organism>
<dbReference type="EMBL" id="LPIX01000011">
    <property type="protein sequence ID" value="KWE12822.1"/>
    <property type="molecule type" value="Genomic_DNA"/>
</dbReference>
<dbReference type="Proteomes" id="UP000062998">
    <property type="component" value="Unassembled WGS sequence"/>
</dbReference>
<dbReference type="GO" id="GO:0016810">
    <property type="term" value="F:hydrolase activity, acting on carbon-nitrogen (but not peptide) bonds"/>
    <property type="evidence" value="ECO:0007669"/>
    <property type="project" value="InterPro"/>
</dbReference>
<dbReference type="InterPro" id="IPR057744">
    <property type="entry name" value="OTAase-like"/>
</dbReference>
<sequence length="412" mass="44547">MLTLLKGGRIVDVNHNEDDQPYDVLIEDGIIREVAAHIEVRSDANVLDIRGKTLMPGLIDCHVHVMASMANLGANAKLPNAFALFRAVPILRGMLERGFTSVRDAGGADYALAQAVEAGLVEGPRLFTSGKALSQTGGHADYRVRLDHSADHCPCSQYYGAIGRIVDGVDDIRRAIRQEIRQGATQIKIMASGGVSSPTDPIGNLQFSEDEIRAAVAEARQHQTYVMAHAYTAQAIKRAVELGVRTVEHGNLVDDEAARVMAERGAFIVPTLITYEACRTDGAEAGYPADSLVKNAAVLQKGLDSLEIYKRHKVKMAYGSDLLGTMHQRQSEELMLRTRAFSNFEVICQATSIAAEVLNKTGELGVVAPEATADLLVVNGDPLRNIGLLGEQGRHLDVIMKQGELFKNSLAA</sequence>
<dbReference type="Pfam" id="PF01979">
    <property type="entry name" value="Amidohydro_1"/>
    <property type="match status" value="1"/>
</dbReference>
<dbReference type="InterPro" id="IPR032466">
    <property type="entry name" value="Metal_Hydrolase"/>
</dbReference>
<evidence type="ECO:0000313" key="3">
    <source>
        <dbReference type="Proteomes" id="UP000062998"/>
    </source>
</evidence>
<dbReference type="RefSeq" id="WP_059962038.1">
    <property type="nucleotide sequence ID" value="NZ_JAXKSK010000009.1"/>
</dbReference>
<dbReference type="PANTHER" id="PTHR43135:SF3">
    <property type="entry name" value="ALPHA-D-RIBOSE 1-METHYLPHOSPHONATE 5-TRIPHOSPHATE DIPHOSPHATASE"/>
    <property type="match status" value="1"/>
</dbReference>
<accession>A0A107G1Q3</accession>
<dbReference type="InterPro" id="IPR011059">
    <property type="entry name" value="Metal-dep_hydrolase_composite"/>
</dbReference>
<feature type="domain" description="Amidohydrolase-related" evidence="1">
    <location>
        <begin position="53"/>
        <end position="396"/>
    </location>
</feature>
<name>A0A107G1Q3_9BURK</name>
<proteinExistence type="predicted"/>
<dbReference type="Gene3D" id="3.20.20.140">
    <property type="entry name" value="Metal-dependent hydrolases"/>
    <property type="match status" value="1"/>
</dbReference>
<dbReference type="CDD" id="cd01299">
    <property type="entry name" value="Met_dep_hydrolase_A"/>
    <property type="match status" value="1"/>
</dbReference>
<protein>
    <submittedName>
        <fullName evidence="2">Peptidase M38</fullName>
    </submittedName>
</protein>
<dbReference type="InterPro" id="IPR006680">
    <property type="entry name" value="Amidohydro-rel"/>
</dbReference>
<dbReference type="SUPFAM" id="SSF51556">
    <property type="entry name" value="Metallo-dependent hydrolases"/>
    <property type="match status" value="1"/>
</dbReference>
<gene>
    <name evidence="2" type="ORF">WL73_31655</name>
</gene>
<dbReference type="SUPFAM" id="SSF51338">
    <property type="entry name" value="Composite domain of metallo-dependent hydrolases"/>
    <property type="match status" value="2"/>
</dbReference>
<comment type="caution">
    <text evidence="2">The sequence shown here is derived from an EMBL/GenBank/DDBJ whole genome shotgun (WGS) entry which is preliminary data.</text>
</comment>
<dbReference type="AlphaFoldDB" id="A0A107G1Q3"/>